<sequence length="93" mass="10182">MLEEDHPKLLRLHERQRLARCALLEAYERRDTLTGTLAAATVRGVEHQDLQTATTAAENAVRNAETDLKDAEYALASTIEALASAALRHAGES</sequence>
<proteinExistence type="predicted"/>
<dbReference type="EMBL" id="JBHSTT010000105">
    <property type="protein sequence ID" value="MFC6392554.1"/>
    <property type="molecule type" value="Genomic_DNA"/>
</dbReference>
<dbReference type="RefSeq" id="WP_043768374.1">
    <property type="nucleotide sequence ID" value="NZ_JBHSTT010000105.1"/>
</dbReference>
<accession>A0ABW1X0E8</accession>
<organism evidence="1 2">
    <name type="scientific">Methylorubrum zatmanii</name>
    <dbReference type="NCBI Taxonomy" id="29429"/>
    <lineage>
        <taxon>Bacteria</taxon>
        <taxon>Pseudomonadati</taxon>
        <taxon>Pseudomonadota</taxon>
        <taxon>Alphaproteobacteria</taxon>
        <taxon>Hyphomicrobiales</taxon>
        <taxon>Methylobacteriaceae</taxon>
        <taxon>Methylorubrum</taxon>
    </lineage>
</organism>
<gene>
    <name evidence="1" type="ORF">ACFQDP_24960</name>
</gene>
<protein>
    <submittedName>
        <fullName evidence="1">Uncharacterized protein</fullName>
    </submittedName>
</protein>
<comment type="caution">
    <text evidence="1">The sequence shown here is derived from an EMBL/GenBank/DDBJ whole genome shotgun (WGS) entry which is preliminary data.</text>
</comment>
<keyword evidence="2" id="KW-1185">Reference proteome</keyword>
<name>A0ABW1X0E8_9HYPH</name>
<evidence type="ECO:0000313" key="1">
    <source>
        <dbReference type="EMBL" id="MFC6392554.1"/>
    </source>
</evidence>
<reference evidence="2" key="1">
    <citation type="journal article" date="2019" name="Int. J. Syst. Evol. Microbiol.">
        <title>The Global Catalogue of Microorganisms (GCM) 10K type strain sequencing project: providing services to taxonomists for standard genome sequencing and annotation.</title>
        <authorList>
            <consortium name="The Broad Institute Genomics Platform"/>
            <consortium name="The Broad Institute Genome Sequencing Center for Infectious Disease"/>
            <person name="Wu L."/>
            <person name="Ma J."/>
        </authorList>
    </citation>
    <scope>NUCLEOTIDE SEQUENCE [LARGE SCALE GENOMIC DNA]</scope>
    <source>
        <strain evidence="2">CCUG 36916</strain>
    </source>
</reference>
<dbReference type="Proteomes" id="UP001596237">
    <property type="component" value="Unassembled WGS sequence"/>
</dbReference>
<evidence type="ECO:0000313" key="2">
    <source>
        <dbReference type="Proteomes" id="UP001596237"/>
    </source>
</evidence>